<protein>
    <recommendedName>
        <fullName evidence="3">Transcriptional regulator</fullName>
    </recommendedName>
</protein>
<gene>
    <name evidence="1" type="ORF">AB6T85_22490</name>
</gene>
<evidence type="ECO:0000313" key="2">
    <source>
        <dbReference type="Proteomes" id="UP001565243"/>
    </source>
</evidence>
<dbReference type="RefSeq" id="WP_369896799.1">
    <property type="nucleotide sequence ID" value="NZ_JBGFFX010000019.1"/>
</dbReference>
<name>A0ABV4EEI5_9GAMM</name>
<comment type="caution">
    <text evidence="1">The sequence shown here is derived from an EMBL/GenBank/DDBJ whole genome shotgun (WGS) entry which is preliminary data.</text>
</comment>
<keyword evidence="2" id="KW-1185">Reference proteome</keyword>
<evidence type="ECO:0008006" key="3">
    <source>
        <dbReference type="Google" id="ProtNLM"/>
    </source>
</evidence>
<reference evidence="1 2" key="1">
    <citation type="submission" date="2024-07" db="EMBL/GenBank/DDBJ databases">
        <authorList>
            <person name="Hebao G."/>
        </authorList>
    </citation>
    <scope>NUCLEOTIDE SEQUENCE [LARGE SCALE GENOMIC DNA]</scope>
    <source>
        <strain evidence="1 2">ACCC 02193</strain>
    </source>
</reference>
<organism evidence="1 2">
    <name type="scientific">Erwinia aeris</name>
    <dbReference type="NCBI Taxonomy" id="3239803"/>
    <lineage>
        <taxon>Bacteria</taxon>
        <taxon>Pseudomonadati</taxon>
        <taxon>Pseudomonadota</taxon>
        <taxon>Gammaproteobacteria</taxon>
        <taxon>Enterobacterales</taxon>
        <taxon>Erwiniaceae</taxon>
        <taxon>Erwinia</taxon>
    </lineage>
</organism>
<sequence>MSDEWPAGAERLSVQAFRTLVKDKGWMIKAVAARWQISDTWMSKLINDTRRGAQWDDACRGLPDLRCGVAAISAQELRTLKKEKGGWMTRTLAARWNMTEQTVGHIFRNSGRPLVWDDAFRGVPHISEDAPPLPAEAFRALTEKKSWPPGLLAARWGMSPEQLAETVSRPDRGSFWDDACRGLPGFI</sequence>
<accession>A0ABV4EEI5</accession>
<evidence type="ECO:0000313" key="1">
    <source>
        <dbReference type="EMBL" id="MEY8773176.1"/>
    </source>
</evidence>
<dbReference type="EMBL" id="JBGFFX010000019">
    <property type="protein sequence ID" value="MEY8773176.1"/>
    <property type="molecule type" value="Genomic_DNA"/>
</dbReference>
<proteinExistence type="predicted"/>
<dbReference type="Proteomes" id="UP001565243">
    <property type="component" value="Unassembled WGS sequence"/>
</dbReference>